<reference evidence="3" key="1">
    <citation type="journal article" date="2021" name="PeerJ">
        <title>Extensive microbial diversity within the chicken gut microbiome revealed by metagenomics and culture.</title>
        <authorList>
            <person name="Gilroy R."/>
            <person name="Ravi A."/>
            <person name="Getino M."/>
            <person name="Pursley I."/>
            <person name="Horton D.L."/>
            <person name="Alikhan N.F."/>
            <person name="Baker D."/>
            <person name="Gharbi K."/>
            <person name="Hall N."/>
            <person name="Watson M."/>
            <person name="Adriaenssens E.M."/>
            <person name="Foster-Nyarko E."/>
            <person name="Jarju S."/>
            <person name="Secka A."/>
            <person name="Antonio M."/>
            <person name="Oren A."/>
            <person name="Chaudhuri R.R."/>
            <person name="La Ragione R."/>
            <person name="Hildebrand F."/>
            <person name="Pallen M.J."/>
        </authorList>
    </citation>
    <scope>NUCLEOTIDE SEQUENCE</scope>
    <source>
        <strain evidence="3">CHK183-5548</strain>
    </source>
</reference>
<dbReference type="InterPro" id="IPR050921">
    <property type="entry name" value="T4SS_GSP_E_ATPase"/>
</dbReference>
<dbReference type="InterPro" id="IPR003593">
    <property type="entry name" value="AAA+_ATPase"/>
</dbReference>
<protein>
    <submittedName>
        <fullName evidence="3">CpaF family protein</fullName>
    </submittedName>
</protein>
<dbReference type="InterPro" id="IPR001482">
    <property type="entry name" value="T2SS/T4SS_dom"/>
</dbReference>
<dbReference type="CDD" id="cd01130">
    <property type="entry name" value="VirB11-like_ATPase"/>
    <property type="match status" value="1"/>
</dbReference>
<comment type="similarity">
    <text evidence="1">Belongs to the GSP E family.</text>
</comment>
<gene>
    <name evidence="3" type="ORF">IAA04_11095</name>
</gene>
<feature type="domain" description="AAA+ ATPase" evidence="2">
    <location>
        <begin position="202"/>
        <end position="356"/>
    </location>
</feature>
<dbReference type="Pfam" id="PF00437">
    <property type="entry name" value="T2SSE"/>
    <property type="match status" value="1"/>
</dbReference>
<evidence type="ECO:0000256" key="1">
    <source>
        <dbReference type="ARBA" id="ARBA00006611"/>
    </source>
</evidence>
<dbReference type="Gene3D" id="3.30.450.380">
    <property type="match status" value="1"/>
</dbReference>
<dbReference type="PANTHER" id="PTHR30486:SF15">
    <property type="entry name" value="TYPE II_IV SECRETION SYSTEM ATPASE"/>
    <property type="match status" value="1"/>
</dbReference>
<name>A0A9D2PDC4_9FIRM</name>
<evidence type="ECO:0000259" key="2">
    <source>
        <dbReference type="SMART" id="SM00382"/>
    </source>
</evidence>
<dbReference type="InterPro" id="IPR027417">
    <property type="entry name" value="P-loop_NTPase"/>
</dbReference>
<dbReference type="AlphaFoldDB" id="A0A9D2PDC4"/>
<comment type="caution">
    <text evidence="3">The sequence shown here is derived from an EMBL/GenBank/DDBJ whole genome shotgun (WGS) entry which is preliminary data.</text>
</comment>
<reference evidence="3" key="2">
    <citation type="submission" date="2021-04" db="EMBL/GenBank/DDBJ databases">
        <authorList>
            <person name="Gilroy R."/>
        </authorList>
    </citation>
    <scope>NUCLEOTIDE SEQUENCE</scope>
    <source>
        <strain evidence="3">CHK183-5548</strain>
    </source>
</reference>
<accession>A0A9D2PDC4</accession>
<evidence type="ECO:0000313" key="4">
    <source>
        <dbReference type="Proteomes" id="UP000823883"/>
    </source>
</evidence>
<dbReference type="SUPFAM" id="SSF52540">
    <property type="entry name" value="P-loop containing nucleoside triphosphate hydrolases"/>
    <property type="match status" value="1"/>
</dbReference>
<dbReference type="Proteomes" id="UP000823883">
    <property type="component" value="Unassembled WGS sequence"/>
</dbReference>
<sequence>MSAGWWEEEESVRKNDPERWETLKRRVRSRLEDYRQIEDEELFELIDEEIAGMGKEEFFPLSERLRARERLFDSFRRLGILQEMMDRKDITEIMVNGKDQIFVEKNGSLTRWEGSFESEEQLEDTIQQIVSRVNRVVNVSEPIADARLPDGSRVHVVLPPVALDGPALTIRKFPEPITMSRLVELEAVTEEAAQFLGTLVRAGYNIFISGGTGSGKTTFLNALSSYIPPDERIVTIEDSAELQIRQIPNLVRLETRNDNGEGNRPISVGDLIRAALRMRPDRIIVGEVRGEEAFSMLSAFNTGHDGSLCTGHGNSTADMLARLETMVLMGADLPLEAIRSQIASAVDVMVHLGRMRDKSRKVLEIVEIGGCENGKVVLNPLFRFQEKEGAGTGKVEGCLQKAGELKNRLKLAAAGCEL</sequence>
<dbReference type="GO" id="GO:0016887">
    <property type="term" value="F:ATP hydrolysis activity"/>
    <property type="evidence" value="ECO:0007669"/>
    <property type="project" value="InterPro"/>
</dbReference>
<evidence type="ECO:0000313" key="3">
    <source>
        <dbReference type="EMBL" id="HJC48587.1"/>
    </source>
</evidence>
<organism evidence="3 4">
    <name type="scientific">Candidatus Lachnoclostridium pullistercoris</name>
    <dbReference type="NCBI Taxonomy" id="2838632"/>
    <lineage>
        <taxon>Bacteria</taxon>
        <taxon>Bacillati</taxon>
        <taxon>Bacillota</taxon>
        <taxon>Clostridia</taxon>
        <taxon>Lachnospirales</taxon>
        <taxon>Lachnospiraceae</taxon>
    </lineage>
</organism>
<dbReference type="PANTHER" id="PTHR30486">
    <property type="entry name" value="TWITCHING MOTILITY PROTEIN PILT"/>
    <property type="match status" value="1"/>
</dbReference>
<proteinExistence type="inferred from homology"/>
<dbReference type="SMART" id="SM00382">
    <property type="entry name" value="AAA"/>
    <property type="match status" value="1"/>
</dbReference>
<dbReference type="EMBL" id="DWWL01000071">
    <property type="protein sequence ID" value="HJC48587.1"/>
    <property type="molecule type" value="Genomic_DNA"/>
</dbReference>
<dbReference type="Gene3D" id="3.40.50.300">
    <property type="entry name" value="P-loop containing nucleotide triphosphate hydrolases"/>
    <property type="match status" value="1"/>
</dbReference>